<accession>A0A6B8RT56</accession>
<sequence length="212" mass="23021">MTKVLYVTAHPLDHSVSSSLAVGKEFLEAYKNSNPDDEIILLDLYNMDIPYIDADVFSGWGKLASGSAFDQLSPESQAKVSRLGEIVDQFVSADKVVVVNPVWNFLFPPILKAYIDAICVAGKTFKFNEAGVLVGLAADKKLLHIQASGSVLSEGPFQGFEFSHRYLTAIAQFIGIQSIEVVYVEGAGASPDKGAEIKEKAMQKARELGKSF</sequence>
<dbReference type="EC" id="1.6.5.-" evidence="6"/>
<name>A0A6B8RT56_9BACL</name>
<dbReference type="SUPFAM" id="SSF52218">
    <property type="entry name" value="Flavoproteins"/>
    <property type="match status" value="1"/>
</dbReference>
<evidence type="ECO:0000256" key="1">
    <source>
        <dbReference type="ARBA" id="ARBA00022630"/>
    </source>
</evidence>
<dbReference type="InterPro" id="IPR003680">
    <property type="entry name" value="Flavodoxin_fold"/>
</dbReference>
<evidence type="ECO:0000256" key="2">
    <source>
        <dbReference type="ARBA" id="ARBA00022643"/>
    </source>
</evidence>
<dbReference type="AlphaFoldDB" id="A0A6B8RT56"/>
<protein>
    <recommendedName>
        <fullName evidence="6">FMN dependent NADH:quinone oxidoreductase</fullName>
        <ecNumber evidence="6">1.6.5.-</ecNumber>
    </recommendedName>
    <alternativeName>
        <fullName evidence="6">Azo-dye reductase</fullName>
    </alternativeName>
    <alternativeName>
        <fullName evidence="6">FMN-dependent NADH-azo compound oxidoreductase</fullName>
    </alternativeName>
    <alternativeName>
        <fullName evidence="6">FMN-dependent NADH-azoreductase</fullName>
        <ecNumber evidence="6">1.7.1.17</ecNumber>
    </alternativeName>
</protein>
<dbReference type="Pfam" id="PF02525">
    <property type="entry name" value="Flavodoxin_2"/>
    <property type="match status" value="1"/>
</dbReference>
<dbReference type="OrthoDB" id="9805013at2"/>
<comment type="catalytic activity">
    <reaction evidence="5">
        <text>N,N-dimethyl-1,4-phenylenediamine + anthranilate + 2 NAD(+) = 2-(4-dimethylaminophenyl)diazenylbenzoate + 2 NADH + 2 H(+)</text>
        <dbReference type="Rhea" id="RHEA:55872"/>
        <dbReference type="ChEBI" id="CHEBI:15378"/>
        <dbReference type="ChEBI" id="CHEBI:15783"/>
        <dbReference type="ChEBI" id="CHEBI:16567"/>
        <dbReference type="ChEBI" id="CHEBI:57540"/>
        <dbReference type="ChEBI" id="CHEBI:57945"/>
        <dbReference type="ChEBI" id="CHEBI:71579"/>
        <dbReference type="EC" id="1.7.1.17"/>
    </reaction>
    <physiologicalReaction direction="right-to-left" evidence="5">
        <dbReference type="Rhea" id="RHEA:55874"/>
    </physiologicalReaction>
</comment>
<evidence type="ECO:0000313" key="8">
    <source>
        <dbReference type="EMBL" id="QGQ98765.1"/>
    </source>
</evidence>
<dbReference type="EMBL" id="CP034235">
    <property type="protein sequence ID" value="QGQ98765.1"/>
    <property type="molecule type" value="Genomic_DNA"/>
</dbReference>
<keyword evidence="1 6" id="KW-0285">Flavoprotein</keyword>
<evidence type="ECO:0000256" key="3">
    <source>
        <dbReference type="ARBA" id="ARBA00023002"/>
    </source>
</evidence>
<dbReference type="InterPro" id="IPR023048">
    <property type="entry name" value="NADH:quinone_OxRdtase_FMN_depd"/>
</dbReference>
<comment type="function">
    <text evidence="6">Quinone reductase that provides resistance to thiol-specific stress caused by electrophilic quinones.</text>
</comment>
<gene>
    <name evidence="6" type="primary">azoR</name>
    <name evidence="8" type="ORF">EHS13_29760</name>
</gene>
<evidence type="ECO:0000256" key="4">
    <source>
        <dbReference type="ARBA" id="ARBA00023027"/>
    </source>
</evidence>
<dbReference type="PANTHER" id="PTHR43741:SF7">
    <property type="entry name" value="FMN-DEPENDENT NADH:QUINONE OXIDOREDUCTASE"/>
    <property type="match status" value="1"/>
</dbReference>
<dbReference type="HAMAP" id="MF_01216">
    <property type="entry name" value="Azoreductase_type1"/>
    <property type="match status" value="1"/>
</dbReference>
<dbReference type="GO" id="GO:0010181">
    <property type="term" value="F:FMN binding"/>
    <property type="evidence" value="ECO:0007669"/>
    <property type="project" value="UniProtKB-UniRule"/>
</dbReference>
<evidence type="ECO:0000313" key="9">
    <source>
        <dbReference type="Proteomes" id="UP000426246"/>
    </source>
</evidence>
<dbReference type="GO" id="GO:0016652">
    <property type="term" value="F:oxidoreductase activity, acting on NAD(P)H as acceptor"/>
    <property type="evidence" value="ECO:0007669"/>
    <property type="project" value="UniProtKB-UniRule"/>
</dbReference>
<dbReference type="EC" id="1.7.1.17" evidence="6"/>
<evidence type="ECO:0000256" key="5">
    <source>
        <dbReference type="ARBA" id="ARBA00048542"/>
    </source>
</evidence>
<dbReference type="RefSeq" id="WP_155703875.1">
    <property type="nucleotide sequence ID" value="NZ_CP034235.1"/>
</dbReference>
<keyword evidence="4 6" id="KW-0520">NAD</keyword>
<dbReference type="KEGG" id="ppsc:EHS13_29760"/>
<keyword evidence="9" id="KW-1185">Reference proteome</keyword>
<dbReference type="InterPro" id="IPR050104">
    <property type="entry name" value="FMN-dep_NADH:Q_OxRdtase_AzoR1"/>
</dbReference>
<comment type="cofactor">
    <cofactor evidence="6">
        <name>FMN</name>
        <dbReference type="ChEBI" id="CHEBI:58210"/>
    </cofactor>
    <text evidence="6">Binds 1 FMN per subunit.</text>
</comment>
<comment type="function">
    <text evidence="6">Also exhibits azoreductase activity. Catalyzes the reductive cleavage of the azo bond in aromatic azo compounds to the corresponding amines.</text>
</comment>
<reference evidence="9" key="1">
    <citation type="submission" date="2018-11" db="EMBL/GenBank/DDBJ databases">
        <title>Complete genome sequence of Paenibacillus sp. ML311-T8.</title>
        <authorList>
            <person name="Nam Y.-D."/>
            <person name="Kang J."/>
            <person name="Chung W.-H."/>
            <person name="Park Y.S."/>
        </authorList>
    </citation>
    <scope>NUCLEOTIDE SEQUENCE [LARGE SCALE GENOMIC DNA]</scope>
    <source>
        <strain evidence="9">ML311-T8</strain>
    </source>
</reference>
<evidence type="ECO:0000259" key="7">
    <source>
        <dbReference type="Pfam" id="PF02525"/>
    </source>
</evidence>
<evidence type="ECO:0000256" key="6">
    <source>
        <dbReference type="HAMAP-Rule" id="MF_01216"/>
    </source>
</evidence>
<dbReference type="Gene3D" id="3.40.50.360">
    <property type="match status" value="1"/>
</dbReference>
<dbReference type="InterPro" id="IPR029039">
    <property type="entry name" value="Flavoprotein-like_sf"/>
</dbReference>
<comment type="caution">
    <text evidence="6">Lacks conserved residue(s) required for the propagation of feature annotation.</text>
</comment>
<dbReference type="PANTHER" id="PTHR43741">
    <property type="entry name" value="FMN-DEPENDENT NADH-AZOREDUCTASE 1"/>
    <property type="match status" value="1"/>
</dbReference>
<keyword evidence="2 6" id="KW-0288">FMN</keyword>
<proteinExistence type="inferred from homology"/>
<comment type="catalytic activity">
    <reaction evidence="6">
        <text>2 a quinone + NADH + H(+) = 2 a 1,4-benzosemiquinone + NAD(+)</text>
        <dbReference type="Rhea" id="RHEA:65952"/>
        <dbReference type="ChEBI" id="CHEBI:15378"/>
        <dbReference type="ChEBI" id="CHEBI:57540"/>
        <dbReference type="ChEBI" id="CHEBI:57945"/>
        <dbReference type="ChEBI" id="CHEBI:132124"/>
        <dbReference type="ChEBI" id="CHEBI:134225"/>
    </reaction>
</comment>
<dbReference type="GO" id="GO:0016655">
    <property type="term" value="F:oxidoreductase activity, acting on NAD(P)H, quinone or similar compound as acceptor"/>
    <property type="evidence" value="ECO:0007669"/>
    <property type="project" value="InterPro"/>
</dbReference>
<comment type="subunit">
    <text evidence="6">Homodimer.</text>
</comment>
<dbReference type="GO" id="GO:0009055">
    <property type="term" value="F:electron transfer activity"/>
    <property type="evidence" value="ECO:0007669"/>
    <property type="project" value="UniProtKB-UniRule"/>
</dbReference>
<comment type="similarity">
    <text evidence="6">Belongs to the azoreductase type 1 family.</text>
</comment>
<feature type="domain" description="Flavodoxin-like fold" evidence="7">
    <location>
        <begin position="2"/>
        <end position="207"/>
    </location>
</feature>
<keyword evidence="3 6" id="KW-0560">Oxidoreductase</keyword>
<organism evidence="8 9">
    <name type="scientific">Paenibacillus psychroresistens</name>
    <dbReference type="NCBI Taxonomy" id="1778678"/>
    <lineage>
        <taxon>Bacteria</taxon>
        <taxon>Bacillati</taxon>
        <taxon>Bacillota</taxon>
        <taxon>Bacilli</taxon>
        <taxon>Bacillales</taxon>
        <taxon>Paenibacillaceae</taxon>
        <taxon>Paenibacillus</taxon>
    </lineage>
</organism>
<dbReference type="Proteomes" id="UP000426246">
    <property type="component" value="Chromosome"/>
</dbReference>
<feature type="binding site" evidence="6">
    <location>
        <begin position="17"/>
        <end position="19"/>
    </location>
    <ligand>
        <name>FMN</name>
        <dbReference type="ChEBI" id="CHEBI:58210"/>
    </ligand>
</feature>